<feature type="non-terminal residue" evidence="2">
    <location>
        <position position="1"/>
    </location>
</feature>
<feature type="non-terminal residue" evidence="2">
    <location>
        <position position="61"/>
    </location>
</feature>
<dbReference type="Proteomes" id="UP000054630">
    <property type="component" value="Unassembled WGS sequence"/>
</dbReference>
<organism evidence="2 3">
    <name type="scientific">Trichinella nelsoni</name>
    <dbReference type="NCBI Taxonomy" id="6336"/>
    <lineage>
        <taxon>Eukaryota</taxon>
        <taxon>Metazoa</taxon>
        <taxon>Ecdysozoa</taxon>
        <taxon>Nematoda</taxon>
        <taxon>Enoplea</taxon>
        <taxon>Dorylaimia</taxon>
        <taxon>Trichinellida</taxon>
        <taxon>Trichinellidae</taxon>
        <taxon>Trichinella</taxon>
    </lineage>
</organism>
<name>A0A0V0S3M3_9BILA</name>
<keyword evidence="1" id="KW-0472">Membrane</keyword>
<keyword evidence="1" id="KW-0812">Transmembrane</keyword>
<proteinExistence type="predicted"/>
<gene>
    <name evidence="2" type="ORF">T07_9459</name>
</gene>
<dbReference type="EMBL" id="JYDL01000040">
    <property type="protein sequence ID" value="KRX21304.1"/>
    <property type="molecule type" value="Genomic_DNA"/>
</dbReference>
<keyword evidence="1" id="KW-1133">Transmembrane helix</keyword>
<feature type="transmembrane region" description="Helical" evidence="1">
    <location>
        <begin position="21"/>
        <end position="45"/>
    </location>
</feature>
<accession>A0A0V0S3M3</accession>
<evidence type="ECO:0000256" key="1">
    <source>
        <dbReference type="SAM" id="Phobius"/>
    </source>
</evidence>
<sequence>LTNKTKENQFKQQLHFKVVSVGLFYLSVFCHRASVCTAAAFRVLYPLLFSNLNREAISNRN</sequence>
<comment type="caution">
    <text evidence="2">The sequence shown here is derived from an EMBL/GenBank/DDBJ whole genome shotgun (WGS) entry which is preliminary data.</text>
</comment>
<keyword evidence="3" id="KW-1185">Reference proteome</keyword>
<evidence type="ECO:0000313" key="2">
    <source>
        <dbReference type="EMBL" id="KRX21304.1"/>
    </source>
</evidence>
<protein>
    <submittedName>
        <fullName evidence="2">Uncharacterized protein</fullName>
    </submittedName>
</protein>
<evidence type="ECO:0000313" key="3">
    <source>
        <dbReference type="Proteomes" id="UP000054630"/>
    </source>
</evidence>
<reference evidence="2 3" key="1">
    <citation type="submission" date="2015-01" db="EMBL/GenBank/DDBJ databases">
        <title>Evolution of Trichinella species and genotypes.</title>
        <authorList>
            <person name="Korhonen P.K."/>
            <person name="Edoardo P."/>
            <person name="Giuseppe L.R."/>
            <person name="Gasser R.B."/>
        </authorList>
    </citation>
    <scope>NUCLEOTIDE SEQUENCE [LARGE SCALE GENOMIC DNA]</scope>
    <source>
        <strain evidence="2">ISS37</strain>
    </source>
</reference>
<dbReference type="AlphaFoldDB" id="A0A0V0S3M3"/>